<organism evidence="1">
    <name type="scientific">Rodentibacter pneumotropicus</name>
    <dbReference type="NCBI Taxonomy" id="758"/>
    <lineage>
        <taxon>Bacteria</taxon>
        <taxon>Pseudomonadati</taxon>
        <taxon>Pseudomonadota</taxon>
        <taxon>Gammaproteobacteria</taxon>
        <taxon>Pasteurellales</taxon>
        <taxon>Pasteurellaceae</taxon>
        <taxon>Rodentibacter</taxon>
    </lineage>
</organism>
<dbReference type="OrthoDB" id="5690956at2"/>
<protein>
    <submittedName>
        <fullName evidence="1">Uncharacterized protein</fullName>
    </submittedName>
</protein>
<dbReference type="RefSeq" id="WP_018356149.1">
    <property type="nucleotide sequence ID" value="NZ_BBIX01000006.1"/>
</dbReference>
<reference evidence="1" key="1">
    <citation type="journal article" date="2009" name="J. Bacteriol.">
        <title>Identification and characterization of hemolysin-like proteins similar to RTX toxin in Pasteurella pneumotropica.</title>
        <authorList>
            <person name="Sasaki H."/>
            <person name="Kawamoto E."/>
            <person name="Tanaka Y."/>
            <person name="Sawada T."/>
            <person name="Kunita S."/>
            <person name="Yagami K."/>
        </authorList>
    </citation>
    <scope>NUCLEOTIDE SEQUENCE</scope>
    <source>
        <strain evidence="1">ATCC 35149</strain>
    </source>
</reference>
<sequence length="213" mass="25017">MEKEKKYPRVNIDEKTIKYNLIGALLLFIFVVVFFNDIPETNFEKFLDRFLIKDIGVYSKIYPFQSQVLSNLLMILPIVSAFFLAKKIKFSYLLEKELNDLGITIEKNIIKIILIKIGGILALSLSIFMCIFFIYIDYAPLDEVAIKTAFFRDSLATLIFLPYVFYGCSTLLMMFLIILFLHPINFLKYQYKFTYDRKAKISLLMKNKRKNGK</sequence>
<evidence type="ECO:0000313" key="1">
    <source>
        <dbReference type="EMBL" id="BAG82829.1"/>
    </source>
</evidence>
<accession>B6F247</accession>
<dbReference type="AlphaFoldDB" id="B6F247"/>
<dbReference type="GeneID" id="61266413"/>
<dbReference type="EMBL" id="AB466279">
    <property type="protein sequence ID" value="BAG82829.1"/>
    <property type="molecule type" value="Genomic_DNA"/>
</dbReference>
<proteinExistence type="predicted"/>
<name>B6F247_9PAST</name>